<organism evidence="2 3">
    <name type="scientific">Batrachochytrium dendrobatidis (strain JEL423)</name>
    <dbReference type="NCBI Taxonomy" id="403673"/>
    <lineage>
        <taxon>Eukaryota</taxon>
        <taxon>Fungi</taxon>
        <taxon>Fungi incertae sedis</taxon>
        <taxon>Chytridiomycota</taxon>
        <taxon>Chytridiomycota incertae sedis</taxon>
        <taxon>Chytridiomycetes</taxon>
        <taxon>Rhizophydiales</taxon>
        <taxon>Rhizophydiales incertae sedis</taxon>
        <taxon>Batrachochytrium</taxon>
    </lineage>
</organism>
<evidence type="ECO:0000259" key="1">
    <source>
        <dbReference type="SMART" id="SM00973"/>
    </source>
</evidence>
<dbReference type="SMART" id="SM00973">
    <property type="entry name" value="Sec63"/>
    <property type="match status" value="1"/>
</dbReference>
<sequence>MDASLKNIQASEFGKAMAKYYLMFNSVLAMVKLGRGALLQEMLSTLCKAQEFSSIRFHADKAHLNALNKHADVKFPIKGRISTINDKVNILLQCCLGSIPFTEQKSMHTMRNETIGILQSASRIARCMCDIMAAKKDFKSLLHALTLLQAIHAKSWDTSKLLLKQLDSIGPQLARALLNGGISTFKQLQDASSFEIESLVNRNPPFGSKILESAASLPHLLMTVSQIQIYSQFQSNSEVELSVSLGLQNPDSVKVHSRRGHSICFFVAGTSSNQLLEYRSIRHI</sequence>
<dbReference type="Gene3D" id="1.10.3380.10">
    <property type="entry name" value="Sec63 N-terminal domain-like domain"/>
    <property type="match status" value="1"/>
</dbReference>
<reference evidence="2 3" key="2">
    <citation type="submission" date="2016-05" db="EMBL/GenBank/DDBJ databases">
        <title>Lineage-specific infection strategies underlie the spectrum of fungal disease in amphibians.</title>
        <authorList>
            <person name="Cuomo C.A."/>
            <person name="Farrer R.A."/>
            <person name="James T."/>
            <person name="Longcore J."/>
            <person name="Birren B."/>
        </authorList>
    </citation>
    <scope>NUCLEOTIDE SEQUENCE [LARGE SCALE GENOMIC DNA]</scope>
    <source>
        <strain evidence="2 3">JEL423</strain>
    </source>
</reference>
<reference evidence="2 3" key="1">
    <citation type="submission" date="2006-10" db="EMBL/GenBank/DDBJ databases">
        <title>The Genome Sequence of Batrachochytrium dendrobatidis JEL423.</title>
        <authorList>
            <consortium name="The Broad Institute Genome Sequencing Platform"/>
            <person name="Birren B."/>
            <person name="Lander E."/>
            <person name="Galagan J."/>
            <person name="Cuomo C."/>
            <person name="Devon K."/>
            <person name="Jaffe D."/>
            <person name="Butler J."/>
            <person name="Alvarez P."/>
            <person name="Gnerre S."/>
            <person name="Grabherr M."/>
            <person name="Kleber M."/>
            <person name="Mauceli E."/>
            <person name="Brockman W."/>
            <person name="Young S."/>
            <person name="LaButti K."/>
            <person name="Sykes S."/>
            <person name="DeCaprio D."/>
            <person name="Crawford M."/>
            <person name="Koehrsen M."/>
            <person name="Engels R."/>
            <person name="Montgomery P."/>
            <person name="Pearson M."/>
            <person name="Howarth C."/>
            <person name="Larson L."/>
            <person name="White J."/>
            <person name="O'Leary S."/>
            <person name="Kodira C."/>
            <person name="Zeng Q."/>
            <person name="Yandava C."/>
            <person name="Alvarado L."/>
            <person name="Longcore J."/>
            <person name="James T."/>
        </authorList>
    </citation>
    <scope>NUCLEOTIDE SEQUENCE [LARGE SCALE GENOMIC DNA]</scope>
    <source>
        <strain evidence="2 3">JEL423</strain>
    </source>
</reference>
<dbReference type="VEuPathDB" id="FungiDB:BDEG_24609"/>
<dbReference type="GO" id="GO:0043138">
    <property type="term" value="F:3'-5' DNA helicase activity"/>
    <property type="evidence" value="ECO:0007669"/>
    <property type="project" value="UniProtKB-EC"/>
</dbReference>
<gene>
    <name evidence="2" type="ORF">BDEG_24609</name>
</gene>
<dbReference type="InterPro" id="IPR052247">
    <property type="entry name" value="Meiotic_Crossover_Helicase"/>
</dbReference>
<dbReference type="Proteomes" id="UP000077115">
    <property type="component" value="Unassembled WGS sequence"/>
</dbReference>
<dbReference type="PANTHER" id="PTHR47835:SF3">
    <property type="entry name" value="HELICASE FOR MEIOSIS 1"/>
    <property type="match status" value="1"/>
</dbReference>
<proteinExistence type="predicted"/>
<dbReference type="InterPro" id="IPR004179">
    <property type="entry name" value="Sec63-dom"/>
</dbReference>
<dbReference type="AlphaFoldDB" id="A0A177WLE7"/>
<dbReference type="Pfam" id="PF02889">
    <property type="entry name" value="Sec63"/>
    <property type="match status" value="1"/>
</dbReference>
<evidence type="ECO:0000313" key="3">
    <source>
        <dbReference type="Proteomes" id="UP000077115"/>
    </source>
</evidence>
<name>A0A177WLE7_BATDL</name>
<feature type="domain" description="SEC63" evidence="1">
    <location>
        <begin position="10"/>
        <end position="283"/>
    </location>
</feature>
<dbReference type="PANTHER" id="PTHR47835">
    <property type="entry name" value="HFM1, ATP DEPENDENT DNA HELICASE HOMOLOG"/>
    <property type="match status" value="1"/>
</dbReference>
<protein>
    <recommendedName>
        <fullName evidence="1">SEC63 domain-containing protein</fullName>
    </recommendedName>
</protein>
<dbReference type="GO" id="GO:0016787">
    <property type="term" value="F:hydrolase activity"/>
    <property type="evidence" value="ECO:0007669"/>
    <property type="project" value="UniProtKB-KW"/>
</dbReference>
<dbReference type="OrthoDB" id="5575at2759"/>
<dbReference type="SUPFAM" id="SSF158702">
    <property type="entry name" value="Sec63 N-terminal domain-like"/>
    <property type="match status" value="1"/>
</dbReference>
<evidence type="ECO:0000313" key="2">
    <source>
        <dbReference type="EMBL" id="OAJ40927.1"/>
    </source>
</evidence>
<accession>A0A177WLE7</accession>
<dbReference type="STRING" id="403673.A0A177WLE7"/>
<dbReference type="GO" id="GO:0051321">
    <property type="term" value="P:meiotic cell cycle"/>
    <property type="evidence" value="ECO:0007669"/>
    <property type="project" value="UniProtKB-KW"/>
</dbReference>
<dbReference type="EMBL" id="DS022305">
    <property type="protein sequence ID" value="OAJ40927.1"/>
    <property type="molecule type" value="Genomic_DNA"/>
</dbReference>